<dbReference type="Gene3D" id="2.30.110.10">
    <property type="entry name" value="Electron Transport, Fmn-binding Protein, Chain A"/>
    <property type="match status" value="1"/>
</dbReference>
<dbReference type="InterPro" id="IPR002563">
    <property type="entry name" value="Flavin_Rdtase-like_dom"/>
</dbReference>
<dbReference type="Proteomes" id="UP001555786">
    <property type="component" value="Unassembled WGS sequence"/>
</dbReference>
<dbReference type="Gene3D" id="3.90.79.10">
    <property type="entry name" value="Nucleoside Triphosphate Pyrophosphohydrolase"/>
    <property type="match status" value="1"/>
</dbReference>
<keyword evidence="4" id="KW-1185">Reference proteome</keyword>
<reference evidence="3 4" key="1">
    <citation type="submission" date="2024-07" db="EMBL/GenBank/DDBJ databases">
        <title>Description of Labrys sedimenti sp. nov., isolated from a diclofenac-degrading enrichment culture.</title>
        <authorList>
            <person name="Tancsics A."/>
            <person name="Csepanyi A."/>
        </authorList>
    </citation>
    <scope>NUCLEOTIDE SEQUENCE [LARGE SCALE GENOMIC DNA]</scope>
    <source>
        <strain evidence="3 4">LMG 23578</strain>
    </source>
</reference>
<evidence type="ECO:0000313" key="4">
    <source>
        <dbReference type="Proteomes" id="UP001555786"/>
    </source>
</evidence>
<dbReference type="GO" id="GO:0016491">
    <property type="term" value="F:oxidoreductase activity"/>
    <property type="evidence" value="ECO:0007669"/>
    <property type="project" value="UniProtKB-KW"/>
</dbReference>
<gene>
    <name evidence="3" type="ORF">ABXS05_16095</name>
</gene>
<dbReference type="EMBL" id="JBFNQD010000005">
    <property type="protein sequence ID" value="MEW9307074.1"/>
    <property type="molecule type" value="Genomic_DNA"/>
</dbReference>
<dbReference type="RefSeq" id="WP_311936530.1">
    <property type="nucleotide sequence ID" value="NZ_JAVSCS010000015.1"/>
</dbReference>
<dbReference type="InterPro" id="IPR050268">
    <property type="entry name" value="NADH-dep_flavin_reductase"/>
</dbReference>
<dbReference type="Pfam" id="PF01613">
    <property type="entry name" value="Flavin_Reduct"/>
    <property type="match status" value="1"/>
</dbReference>
<proteinExistence type="predicted"/>
<dbReference type="PANTHER" id="PTHR30466">
    <property type="entry name" value="FLAVIN REDUCTASE"/>
    <property type="match status" value="1"/>
</dbReference>
<comment type="caution">
    <text evidence="3">The sequence shown here is derived from an EMBL/GenBank/DDBJ whole genome shotgun (WGS) entry which is preliminary data.</text>
</comment>
<dbReference type="EC" id="1.-.-.-" evidence="3"/>
<evidence type="ECO:0000256" key="1">
    <source>
        <dbReference type="ARBA" id="ARBA00023002"/>
    </source>
</evidence>
<evidence type="ECO:0000259" key="2">
    <source>
        <dbReference type="SMART" id="SM00903"/>
    </source>
</evidence>
<dbReference type="SUPFAM" id="SSF50475">
    <property type="entry name" value="FMN-binding split barrel"/>
    <property type="match status" value="1"/>
</dbReference>
<dbReference type="InterPro" id="IPR012349">
    <property type="entry name" value="Split_barrel_FMN-bd"/>
</dbReference>
<feature type="domain" description="Flavin reductase like" evidence="2">
    <location>
        <begin position="15"/>
        <end position="158"/>
    </location>
</feature>
<organism evidence="3 4">
    <name type="scientific">Labrys neptuniae</name>
    <dbReference type="NCBI Taxonomy" id="376174"/>
    <lineage>
        <taxon>Bacteria</taxon>
        <taxon>Pseudomonadati</taxon>
        <taxon>Pseudomonadota</taxon>
        <taxon>Alphaproteobacteria</taxon>
        <taxon>Hyphomicrobiales</taxon>
        <taxon>Xanthobacteraceae</taxon>
        <taxon>Labrys</taxon>
    </lineage>
</organism>
<keyword evidence="1 3" id="KW-0560">Oxidoreductase</keyword>
<name>A0ABV3PN60_9HYPH</name>
<evidence type="ECO:0000313" key="3">
    <source>
        <dbReference type="EMBL" id="MEW9307074.1"/>
    </source>
</evidence>
<accession>A0ABV3PN60</accession>
<dbReference type="PANTHER" id="PTHR30466:SF1">
    <property type="entry name" value="FMN REDUCTASE (NADH) RUTF"/>
    <property type="match status" value="1"/>
</dbReference>
<protein>
    <submittedName>
        <fullName evidence="3">Flavin reductase family protein</fullName>
        <ecNumber evidence="3">1.-.-.-</ecNumber>
    </submittedName>
</protein>
<sequence length="311" mass="32892">MSAPNLDPKALRDAFGAFATGVTVVTTRDAADKPIGFTANSFTSVSLDPPLLLVCLAKSSRNYAAMTEAGAFAINILSETQKDVSNTFARPVEDRFAAVDWRPGAQGCPILSGVSAWFECAMHEVVDAGDHVILVGRVLVFDNSGLNGLGYARGGYFTPNLSARAVSAAAEGNIEFGAVLEREGEVLLLGEGPMTLPACRGGDGNPTDVLARYLEELTGLSVTIGFLYSVYEDKGSGFQHIVYRAFAGEGEPRVGRFIRPDAVRAGEVKDQSTADILARFALESSIGNFGVYFGSETAGRVHSISTKGPRP</sequence>
<dbReference type="SMART" id="SM00903">
    <property type="entry name" value="Flavin_Reduct"/>
    <property type="match status" value="1"/>
</dbReference>